<dbReference type="AlphaFoldDB" id="W2V0D1"/>
<sequence>MIDQQKKSIQDVYINQNYGSDETPEIKQVITSHSQDLEDDILVYIHTLRLYLIIYHDHILCSHNNDITDRVITDPTLLHWVEQIDEEHLGLLDKFKDMLNENKNKIENDHKLCTKTTNTQYSYSSIQQFIQNEIHSLINKIYQKCPETFSEYLFSPNDNDNNETLKTTKSFSIPHLYALYDTHKYICEYNDTDYPTYLILNDLRKILQNLLKFFTIPSSIYSTENTVISPDKDSQKHPVILINYIQEIKNIHEELTKHNHRDHNKFDNNLQKKLENFRTPPSKNQDIYHEAPDQNLQEPQVSGCSYDISPKQT</sequence>
<dbReference type="Proteomes" id="UP000018951">
    <property type="component" value="Unassembled WGS sequence"/>
</dbReference>
<feature type="region of interest" description="Disordered" evidence="1">
    <location>
        <begin position="276"/>
        <end position="313"/>
    </location>
</feature>
<gene>
    <name evidence="2" type="ORF">P857_598</name>
</gene>
<evidence type="ECO:0000256" key="1">
    <source>
        <dbReference type="SAM" id="MobiDB-lite"/>
    </source>
</evidence>
<proteinExistence type="predicted"/>
<comment type="caution">
    <text evidence="2">The sequence shown here is derived from an EMBL/GenBank/DDBJ whole genome shotgun (WGS) entry which is preliminary data.</text>
</comment>
<feature type="compositionally biased region" description="Polar residues" evidence="1">
    <location>
        <begin position="294"/>
        <end position="303"/>
    </location>
</feature>
<dbReference type="EMBL" id="AXCJ01000008">
    <property type="protein sequence ID" value="ETO91112.1"/>
    <property type="molecule type" value="Genomic_DNA"/>
</dbReference>
<evidence type="ECO:0000313" key="2">
    <source>
        <dbReference type="EMBL" id="ETO91112.1"/>
    </source>
</evidence>
<organism evidence="2 3">
    <name type="scientific">Candidatus Xenolissoclinum pacificiensis L6</name>
    <dbReference type="NCBI Taxonomy" id="1401685"/>
    <lineage>
        <taxon>Bacteria</taxon>
        <taxon>Pseudomonadati</taxon>
        <taxon>Pseudomonadota</taxon>
        <taxon>Alphaproteobacteria</taxon>
        <taxon>Rickettsiales</taxon>
        <taxon>Anaplasmataceae</taxon>
        <taxon>Candidatus Xenolissoclinum</taxon>
    </lineage>
</organism>
<name>W2V0D1_9RICK</name>
<keyword evidence="3" id="KW-1185">Reference proteome</keyword>
<dbReference type="STRING" id="1401685.P857_598"/>
<accession>W2V0D1</accession>
<reference evidence="2 3" key="1">
    <citation type="journal article" date="2013" name="PLoS ONE">
        <title>Bacterial endosymbiosis in a chordate host: long-term co-evolution and conservation of secondary metabolism.</title>
        <authorList>
            <person name="Kwan J.C."/>
            <person name="Schmidt E.W."/>
        </authorList>
    </citation>
    <scope>NUCLEOTIDE SEQUENCE [LARGE SCALE GENOMIC DNA]</scope>
    <source>
        <strain evidence="3">L6</strain>
    </source>
</reference>
<evidence type="ECO:0000313" key="3">
    <source>
        <dbReference type="Proteomes" id="UP000018951"/>
    </source>
</evidence>
<protein>
    <submittedName>
        <fullName evidence="2">Uncharacterized protein</fullName>
    </submittedName>
</protein>